<sequence length="293" mass="32848">MPTTTDALNPKRGTSADTKWHTMEDYVPKIDVAAMDKERMFPKTRYNGLMDNDTKLEGIWSKVQAIEKERDTLKSELAKANRQHQLDLERVASANASIEKCHAVEKECVQLKDEFNQVTAKVATVQKERDEYNNRRRKLWDDHTTLKKKLASTEQEVKMLQEKLRLSMAQDCHGLGSTFHPTRPVAHASNPFAQGFLQSDFGDDITRPEMRDRSTAASTAVKPVSALEQRSNAKPTSPSHQHAAMTKTTNQPLETQQGSIEQCNGNDSQVVNLIVVLAGIILVSLLLQAIRGN</sequence>
<evidence type="ECO:0000256" key="2">
    <source>
        <dbReference type="SAM" id="MobiDB-lite"/>
    </source>
</evidence>
<evidence type="ECO:0000313" key="5">
    <source>
        <dbReference type="Proteomes" id="UP001303160"/>
    </source>
</evidence>
<feature type="region of interest" description="Disordered" evidence="2">
    <location>
        <begin position="211"/>
        <end position="261"/>
    </location>
</feature>
<keyword evidence="5" id="KW-1185">Reference proteome</keyword>
<keyword evidence="3" id="KW-0472">Membrane</keyword>
<comment type="caution">
    <text evidence="4">The sequence shown here is derived from an EMBL/GenBank/DDBJ whole genome shotgun (WGS) entry which is preliminary data.</text>
</comment>
<keyword evidence="3" id="KW-0812">Transmembrane</keyword>
<reference evidence="4" key="1">
    <citation type="journal article" date="2023" name="Mol. Phylogenet. Evol.">
        <title>Genome-scale phylogeny and comparative genomics of the fungal order Sordariales.</title>
        <authorList>
            <person name="Hensen N."/>
            <person name="Bonometti L."/>
            <person name="Westerberg I."/>
            <person name="Brannstrom I.O."/>
            <person name="Guillou S."/>
            <person name="Cros-Aarteil S."/>
            <person name="Calhoun S."/>
            <person name="Haridas S."/>
            <person name="Kuo A."/>
            <person name="Mondo S."/>
            <person name="Pangilinan J."/>
            <person name="Riley R."/>
            <person name="LaButti K."/>
            <person name="Andreopoulos B."/>
            <person name="Lipzen A."/>
            <person name="Chen C."/>
            <person name="Yan M."/>
            <person name="Daum C."/>
            <person name="Ng V."/>
            <person name="Clum A."/>
            <person name="Steindorff A."/>
            <person name="Ohm R.A."/>
            <person name="Martin F."/>
            <person name="Silar P."/>
            <person name="Natvig D.O."/>
            <person name="Lalanne C."/>
            <person name="Gautier V."/>
            <person name="Ament-Velasquez S.L."/>
            <person name="Kruys A."/>
            <person name="Hutchinson M.I."/>
            <person name="Powell A.J."/>
            <person name="Barry K."/>
            <person name="Miller A.N."/>
            <person name="Grigoriev I.V."/>
            <person name="Debuchy R."/>
            <person name="Gladieux P."/>
            <person name="Hiltunen Thoren M."/>
            <person name="Johannesson H."/>
        </authorList>
    </citation>
    <scope>NUCLEOTIDE SEQUENCE</scope>
    <source>
        <strain evidence="4">CBS 315.58</strain>
    </source>
</reference>
<proteinExistence type="predicted"/>
<dbReference type="Proteomes" id="UP001303160">
    <property type="component" value="Unassembled WGS sequence"/>
</dbReference>
<feature type="coiled-coil region" evidence="1">
    <location>
        <begin position="63"/>
        <end position="170"/>
    </location>
</feature>
<keyword evidence="3" id="KW-1133">Transmembrane helix</keyword>
<evidence type="ECO:0000313" key="4">
    <source>
        <dbReference type="EMBL" id="KAK4198792.1"/>
    </source>
</evidence>
<dbReference type="AlphaFoldDB" id="A0AAN6XJ94"/>
<name>A0AAN6XJ94_9PEZI</name>
<dbReference type="SUPFAM" id="SSF57997">
    <property type="entry name" value="Tropomyosin"/>
    <property type="match status" value="1"/>
</dbReference>
<dbReference type="EMBL" id="MU863941">
    <property type="protein sequence ID" value="KAK4198792.1"/>
    <property type="molecule type" value="Genomic_DNA"/>
</dbReference>
<feature type="transmembrane region" description="Helical" evidence="3">
    <location>
        <begin position="270"/>
        <end position="290"/>
    </location>
</feature>
<gene>
    <name evidence="4" type="ORF">QBC40DRAFT_255776</name>
</gene>
<reference evidence="4" key="2">
    <citation type="submission" date="2023-05" db="EMBL/GenBank/DDBJ databases">
        <authorList>
            <consortium name="Lawrence Berkeley National Laboratory"/>
            <person name="Steindorff A."/>
            <person name="Hensen N."/>
            <person name="Bonometti L."/>
            <person name="Westerberg I."/>
            <person name="Brannstrom I.O."/>
            <person name="Guillou S."/>
            <person name="Cros-Aarteil S."/>
            <person name="Calhoun S."/>
            <person name="Haridas S."/>
            <person name="Kuo A."/>
            <person name="Mondo S."/>
            <person name="Pangilinan J."/>
            <person name="Riley R."/>
            <person name="Labutti K."/>
            <person name="Andreopoulos B."/>
            <person name="Lipzen A."/>
            <person name="Chen C."/>
            <person name="Yanf M."/>
            <person name="Daum C."/>
            <person name="Ng V."/>
            <person name="Clum A."/>
            <person name="Ohm R."/>
            <person name="Martin F."/>
            <person name="Silar P."/>
            <person name="Natvig D."/>
            <person name="Lalanne C."/>
            <person name="Gautier V."/>
            <person name="Ament-Velasquez S.L."/>
            <person name="Kruys A."/>
            <person name="Hutchinson M.I."/>
            <person name="Powell A.J."/>
            <person name="Barry K."/>
            <person name="Miller A.N."/>
            <person name="Grigoriev I.V."/>
            <person name="Debuchy R."/>
            <person name="Gladieux P."/>
            <person name="Thoren M.H."/>
            <person name="Johannesson H."/>
        </authorList>
    </citation>
    <scope>NUCLEOTIDE SEQUENCE</scope>
    <source>
        <strain evidence="4">CBS 315.58</strain>
    </source>
</reference>
<evidence type="ECO:0000256" key="1">
    <source>
        <dbReference type="SAM" id="Coils"/>
    </source>
</evidence>
<organism evidence="4 5">
    <name type="scientific">Triangularia verruculosa</name>
    <dbReference type="NCBI Taxonomy" id="2587418"/>
    <lineage>
        <taxon>Eukaryota</taxon>
        <taxon>Fungi</taxon>
        <taxon>Dikarya</taxon>
        <taxon>Ascomycota</taxon>
        <taxon>Pezizomycotina</taxon>
        <taxon>Sordariomycetes</taxon>
        <taxon>Sordariomycetidae</taxon>
        <taxon>Sordariales</taxon>
        <taxon>Podosporaceae</taxon>
        <taxon>Triangularia</taxon>
    </lineage>
</organism>
<feature type="compositionally biased region" description="Polar residues" evidence="2">
    <location>
        <begin position="228"/>
        <end position="261"/>
    </location>
</feature>
<evidence type="ECO:0000256" key="3">
    <source>
        <dbReference type="SAM" id="Phobius"/>
    </source>
</evidence>
<accession>A0AAN6XJ94</accession>
<keyword evidence="1" id="KW-0175">Coiled coil</keyword>
<protein>
    <submittedName>
        <fullName evidence="4">Uncharacterized protein</fullName>
    </submittedName>
</protein>